<comment type="caution">
    <text evidence="4">The sequence shown here is derived from an EMBL/GenBank/DDBJ whole genome shotgun (WGS) entry which is preliminary data.</text>
</comment>
<evidence type="ECO:0000256" key="3">
    <source>
        <dbReference type="ARBA" id="ARBA00023027"/>
    </source>
</evidence>
<gene>
    <name evidence="4" type="primary">pdxA</name>
    <name evidence="4" type="ORF">ACFPLB_02540</name>
</gene>
<keyword evidence="3" id="KW-0520">NAD</keyword>
<dbReference type="Gene3D" id="3.40.718.10">
    <property type="entry name" value="Isopropylmalate Dehydrogenase"/>
    <property type="match status" value="1"/>
</dbReference>
<dbReference type="GO" id="GO:0050570">
    <property type="term" value="F:4-hydroxythreonine-4-phosphate dehydrogenase activity"/>
    <property type="evidence" value="ECO:0007669"/>
    <property type="project" value="UniProtKB-EC"/>
</dbReference>
<dbReference type="SUPFAM" id="SSF53659">
    <property type="entry name" value="Isocitrate/Isopropylmalate dehydrogenase-like"/>
    <property type="match status" value="1"/>
</dbReference>
<dbReference type="Pfam" id="PF04166">
    <property type="entry name" value="PdxA"/>
    <property type="match status" value="1"/>
</dbReference>
<sequence>MKRPVLAITIGDPAGIGPEITLKAIESLKGRMAEGEFALVAVGNPEALQQAASVLSLPVPPVIGENELEGLEGAAILPTPAPEKKISWGQISPEGGEQAYQAVAIATRLALAKKIAGIVTAPLNKEALHLAGHDYAGHTELLADLTGVKGSVMMLAHGDFRVTHVSTHCALEDVPKRATAERISHVIDLTLATLRKMGISAPRIAVAALNPHAGEGGIFGRHDIDVTEPLVRNYVARGEKLFGPVPGDTVFVKLRGGDYDAVVAMYHDQGHIPVKLLGFTVDPETGRWTALNGVNVTLGLPIIRTSVDHGTAFDIAGKGLADATSLVEAVDYALQLAAPAAALEE</sequence>
<name>A0ABW0GWG0_9HYPH</name>
<accession>A0ABW0GWG0</accession>
<evidence type="ECO:0000313" key="4">
    <source>
        <dbReference type="EMBL" id="MFC5384838.1"/>
    </source>
</evidence>
<dbReference type="RefSeq" id="WP_378227689.1">
    <property type="nucleotide sequence ID" value="NZ_JBHSLL010000010.1"/>
</dbReference>
<keyword evidence="1" id="KW-0479">Metal-binding</keyword>
<dbReference type="PANTHER" id="PTHR30004">
    <property type="entry name" value="4-HYDROXYTHREONINE-4-PHOSPHATE DEHYDROGENASE"/>
    <property type="match status" value="1"/>
</dbReference>
<dbReference type="EMBL" id="JBHSLL010000010">
    <property type="protein sequence ID" value="MFC5384838.1"/>
    <property type="molecule type" value="Genomic_DNA"/>
</dbReference>
<organism evidence="4 5">
    <name type="scientific">Aquamicrobium segne</name>
    <dbReference type="NCBI Taxonomy" id="469547"/>
    <lineage>
        <taxon>Bacteria</taxon>
        <taxon>Pseudomonadati</taxon>
        <taxon>Pseudomonadota</taxon>
        <taxon>Alphaproteobacteria</taxon>
        <taxon>Hyphomicrobiales</taxon>
        <taxon>Phyllobacteriaceae</taxon>
        <taxon>Aquamicrobium</taxon>
    </lineage>
</organism>
<keyword evidence="2 4" id="KW-0560">Oxidoreductase</keyword>
<evidence type="ECO:0000313" key="5">
    <source>
        <dbReference type="Proteomes" id="UP001596016"/>
    </source>
</evidence>
<dbReference type="InterPro" id="IPR005255">
    <property type="entry name" value="PdxA_fam"/>
</dbReference>
<dbReference type="Proteomes" id="UP001596016">
    <property type="component" value="Unassembled WGS sequence"/>
</dbReference>
<keyword evidence="5" id="KW-1185">Reference proteome</keyword>
<dbReference type="NCBIfam" id="TIGR00557">
    <property type="entry name" value="pdxA"/>
    <property type="match status" value="1"/>
</dbReference>
<reference evidence="5" key="1">
    <citation type="journal article" date="2019" name="Int. J. Syst. Evol. Microbiol.">
        <title>The Global Catalogue of Microorganisms (GCM) 10K type strain sequencing project: providing services to taxonomists for standard genome sequencing and annotation.</title>
        <authorList>
            <consortium name="The Broad Institute Genomics Platform"/>
            <consortium name="The Broad Institute Genome Sequencing Center for Infectious Disease"/>
            <person name="Wu L."/>
            <person name="Ma J."/>
        </authorList>
    </citation>
    <scope>NUCLEOTIDE SEQUENCE [LARGE SCALE GENOMIC DNA]</scope>
    <source>
        <strain evidence="5">CGMCC 4.1415</strain>
    </source>
</reference>
<evidence type="ECO:0000256" key="1">
    <source>
        <dbReference type="ARBA" id="ARBA00022723"/>
    </source>
</evidence>
<proteinExistence type="predicted"/>
<dbReference type="EC" id="1.1.1.262" evidence="4"/>
<protein>
    <submittedName>
        <fullName evidence="4">4-hydroxythreonine-4-phosphate dehydrogenase PdxA</fullName>
        <ecNumber evidence="4">1.1.1.262</ecNumber>
    </submittedName>
</protein>
<evidence type="ECO:0000256" key="2">
    <source>
        <dbReference type="ARBA" id="ARBA00023002"/>
    </source>
</evidence>
<dbReference type="PANTHER" id="PTHR30004:SF6">
    <property type="entry name" value="D-THREONATE 4-PHOSPHATE DEHYDROGENASE"/>
    <property type="match status" value="1"/>
</dbReference>